<dbReference type="InterPro" id="IPR052638">
    <property type="entry name" value="PiggyBac_TE-derived"/>
</dbReference>
<keyword evidence="4" id="KW-1185">Reference proteome</keyword>
<name>A0ABQ9HDP5_9NEOP</name>
<reference evidence="3 4" key="1">
    <citation type="submission" date="2023-02" db="EMBL/GenBank/DDBJ databases">
        <title>LHISI_Scaffold_Assembly.</title>
        <authorList>
            <person name="Stuart O.P."/>
            <person name="Cleave R."/>
            <person name="Magrath M.J.L."/>
            <person name="Mikheyev A.S."/>
        </authorList>
    </citation>
    <scope>NUCLEOTIDE SEQUENCE [LARGE SCALE GENOMIC DNA]</scope>
    <source>
        <strain evidence="3">Daus_M_001</strain>
        <tissue evidence="3">Leg muscle</tissue>
    </source>
</reference>
<evidence type="ECO:0000313" key="3">
    <source>
        <dbReference type="EMBL" id="KAJ8882416.1"/>
    </source>
</evidence>
<feature type="region of interest" description="Disordered" evidence="1">
    <location>
        <begin position="145"/>
        <end position="172"/>
    </location>
</feature>
<organism evidence="3 4">
    <name type="scientific">Dryococelus australis</name>
    <dbReference type="NCBI Taxonomy" id="614101"/>
    <lineage>
        <taxon>Eukaryota</taxon>
        <taxon>Metazoa</taxon>
        <taxon>Ecdysozoa</taxon>
        <taxon>Arthropoda</taxon>
        <taxon>Hexapoda</taxon>
        <taxon>Insecta</taxon>
        <taxon>Pterygota</taxon>
        <taxon>Neoptera</taxon>
        <taxon>Polyneoptera</taxon>
        <taxon>Phasmatodea</taxon>
        <taxon>Verophasmatodea</taxon>
        <taxon>Anareolatae</taxon>
        <taxon>Phasmatidae</taxon>
        <taxon>Eurycanthinae</taxon>
        <taxon>Dryococelus</taxon>
    </lineage>
</organism>
<proteinExistence type="predicted"/>
<accession>A0ABQ9HDP5</accession>
<dbReference type="PANTHER" id="PTHR47055:SF3">
    <property type="entry name" value="PHORBOL-ESTER_DAG-TYPE DOMAIN-CONTAINING PROTEIN"/>
    <property type="match status" value="1"/>
</dbReference>
<gene>
    <name evidence="3" type="ORF">PR048_014224</name>
</gene>
<sequence length="361" mass="40525">MGILMSSSIKKIATIFVSITNDLPCCVVRGKGWHCKLQHLLHLRYLCSPDGHNVYTRCLPSRHTCHDNSKRELHFLVEALDYFENLPDDDELITCPRYADDTISPPPPPADNVASDDDSGDESCNNPDVLPPKQLSTMAEIHTADDNETEDSCMQSDADEPDDKSDEELPARRSRAWVKAQCSGYCLAVDLYQGKTPNGTRPGDKGLGELVVLTFCDSLMTLFPGIQFSFYFDNFFFTNTKFICSLSEKGMKGTGTARINRMRKSPIADKKVMQKREMRSYEVYTEENKGISAVAWRDNNVVKTLSNEHGVQPVQYANQYSSKEKKSFEALRLQRCWNVFVSHLGAGGEQELVICPASHSV</sequence>
<evidence type="ECO:0000259" key="2">
    <source>
        <dbReference type="Pfam" id="PF13843"/>
    </source>
</evidence>
<evidence type="ECO:0000313" key="4">
    <source>
        <dbReference type="Proteomes" id="UP001159363"/>
    </source>
</evidence>
<dbReference type="Proteomes" id="UP001159363">
    <property type="component" value="Chromosome 4"/>
</dbReference>
<dbReference type="EMBL" id="JARBHB010000005">
    <property type="protein sequence ID" value="KAJ8882416.1"/>
    <property type="molecule type" value="Genomic_DNA"/>
</dbReference>
<comment type="caution">
    <text evidence="3">The sequence shown here is derived from an EMBL/GenBank/DDBJ whole genome shotgun (WGS) entry which is preliminary data.</text>
</comment>
<dbReference type="Pfam" id="PF13843">
    <property type="entry name" value="DDE_Tnp_1_7"/>
    <property type="match status" value="1"/>
</dbReference>
<dbReference type="InterPro" id="IPR029526">
    <property type="entry name" value="PGBD"/>
</dbReference>
<evidence type="ECO:0000256" key="1">
    <source>
        <dbReference type="SAM" id="MobiDB-lite"/>
    </source>
</evidence>
<feature type="region of interest" description="Disordered" evidence="1">
    <location>
        <begin position="96"/>
        <end position="132"/>
    </location>
</feature>
<feature type="domain" description="PiggyBac transposable element-derived protein" evidence="2">
    <location>
        <begin position="176"/>
        <end position="319"/>
    </location>
</feature>
<dbReference type="PANTHER" id="PTHR47055">
    <property type="entry name" value="DDE_TNP_1_7 DOMAIN-CONTAINING PROTEIN"/>
    <property type="match status" value="1"/>
</dbReference>
<protein>
    <recommendedName>
        <fullName evidence="2">PiggyBac transposable element-derived protein domain-containing protein</fullName>
    </recommendedName>
</protein>
<feature type="compositionally biased region" description="Acidic residues" evidence="1">
    <location>
        <begin position="146"/>
        <end position="168"/>
    </location>
</feature>